<feature type="transmembrane region" description="Helical" evidence="7">
    <location>
        <begin position="273"/>
        <end position="298"/>
    </location>
</feature>
<evidence type="ECO:0000313" key="10">
    <source>
        <dbReference type="Proteomes" id="UP000184080"/>
    </source>
</evidence>
<feature type="domain" description="ABC transmembrane type-1" evidence="8">
    <location>
        <begin position="94"/>
        <end position="295"/>
    </location>
</feature>
<dbReference type="Gene3D" id="1.10.3720.10">
    <property type="entry name" value="MetI-like"/>
    <property type="match status" value="1"/>
</dbReference>
<dbReference type="SUPFAM" id="SSF161098">
    <property type="entry name" value="MetI-like"/>
    <property type="match status" value="1"/>
</dbReference>
<feature type="transmembrane region" description="Helical" evidence="7">
    <location>
        <begin position="100"/>
        <end position="121"/>
    </location>
</feature>
<dbReference type="OrthoDB" id="9773221at2"/>
<dbReference type="Pfam" id="PF00528">
    <property type="entry name" value="BPD_transp_1"/>
    <property type="match status" value="1"/>
</dbReference>
<dbReference type="InterPro" id="IPR000515">
    <property type="entry name" value="MetI-like"/>
</dbReference>
<reference evidence="9 10" key="1">
    <citation type="submission" date="2016-11" db="EMBL/GenBank/DDBJ databases">
        <authorList>
            <person name="Jaros S."/>
            <person name="Januszkiewicz K."/>
            <person name="Wedrychowicz H."/>
        </authorList>
    </citation>
    <scope>NUCLEOTIDE SEQUENCE [LARGE SCALE GENOMIC DNA]</scope>
    <source>
        <strain evidence="9 10">DSM 21864</strain>
    </source>
</reference>
<dbReference type="InterPro" id="IPR035906">
    <property type="entry name" value="MetI-like_sf"/>
</dbReference>
<evidence type="ECO:0000256" key="2">
    <source>
        <dbReference type="ARBA" id="ARBA00022448"/>
    </source>
</evidence>
<dbReference type="PANTHER" id="PTHR30465">
    <property type="entry name" value="INNER MEMBRANE ABC TRANSPORTER"/>
    <property type="match status" value="1"/>
</dbReference>
<protein>
    <submittedName>
        <fullName evidence="9">Oligopeptide transport system permease protein</fullName>
    </submittedName>
</protein>
<evidence type="ECO:0000256" key="1">
    <source>
        <dbReference type="ARBA" id="ARBA00004651"/>
    </source>
</evidence>
<keyword evidence="6 7" id="KW-0472">Membrane</keyword>
<evidence type="ECO:0000256" key="6">
    <source>
        <dbReference type="ARBA" id="ARBA00023136"/>
    </source>
</evidence>
<dbReference type="PROSITE" id="PS50928">
    <property type="entry name" value="ABC_TM1"/>
    <property type="match status" value="1"/>
</dbReference>
<name>A0A1M6KQ98_9CLOT</name>
<dbReference type="STRING" id="1121298.SAMN05444401_3456"/>
<evidence type="ECO:0000256" key="3">
    <source>
        <dbReference type="ARBA" id="ARBA00022475"/>
    </source>
</evidence>
<evidence type="ECO:0000313" key="9">
    <source>
        <dbReference type="EMBL" id="SHJ61110.1"/>
    </source>
</evidence>
<organism evidence="9 10">
    <name type="scientific">Clostridium amylolyticum</name>
    <dbReference type="NCBI Taxonomy" id="1121298"/>
    <lineage>
        <taxon>Bacteria</taxon>
        <taxon>Bacillati</taxon>
        <taxon>Bacillota</taxon>
        <taxon>Clostridia</taxon>
        <taxon>Eubacteriales</taxon>
        <taxon>Clostridiaceae</taxon>
        <taxon>Clostridium</taxon>
    </lineage>
</organism>
<feature type="transmembrane region" description="Helical" evidence="7">
    <location>
        <begin position="9"/>
        <end position="30"/>
    </location>
</feature>
<dbReference type="Pfam" id="PF19300">
    <property type="entry name" value="BPD_transp_1_N"/>
    <property type="match status" value="1"/>
</dbReference>
<gene>
    <name evidence="9" type="ORF">SAMN05444401_3456</name>
</gene>
<dbReference type="Proteomes" id="UP000184080">
    <property type="component" value="Unassembled WGS sequence"/>
</dbReference>
<keyword evidence="10" id="KW-1185">Reference proteome</keyword>
<sequence length="309" mass="34306">MIKYVIKRLFASVVTIWIVITLTFFLMRFMPGGPFDGEKTLPPAIKANLEAKFGLDKPILEQYKIYLVNLTKGELGPSMKYEGRTVDWVISYSFPASAKLGVVAVTLSLVVGILLGIISALKQGKWPDSLCMLLATIGVTVPSFVIASLLIYVFAVKAKLLPATGFKDWRYYIMPSIALAGYSLAFITRLTRSRLLDVLRQDYIRTAKAKGLSRKTVIFKHALRNSLIPIVTYLGPLIAGVLTGSFVVEKIFAIPGLGREFVTSVNNRDYTTLLGVTIFYSTFLILCNFVVDILYVVIDPRIKLESTEA</sequence>
<dbReference type="InterPro" id="IPR045621">
    <property type="entry name" value="BPD_transp_1_N"/>
</dbReference>
<dbReference type="CDD" id="cd06261">
    <property type="entry name" value="TM_PBP2"/>
    <property type="match status" value="1"/>
</dbReference>
<comment type="subcellular location">
    <subcellularLocation>
        <location evidence="1 7">Cell membrane</location>
        <topology evidence="1 7">Multi-pass membrane protein</topology>
    </subcellularLocation>
</comment>
<keyword evidence="3" id="KW-1003">Cell membrane</keyword>
<evidence type="ECO:0000256" key="7">
    <source>
        <dbReference type="RuleBase" id="RU363032"/>
    </source>
</evidence>
<dbReference type="GO" id="GO:0005886">
    <property type="term" value="C:plasma membrane"/>
    <property type="evidence" value="ECO:0007669"/>
    <property type="project" value="UniProtKB-SubCell"/>
</dbReference>
<keyword evidence="4 7" id="KW-0812">Transmembrane</keyword>
<proteinExistence type="inferred from homology"/>
<feature type="transmembrane region" description="Helical" evidence="7">
    <location>
        <begin position="133"/>
        <end position="154"/>
    </location>
</feature>
<evidence type="ECO:0000256" key="4">
    <source>
        <dbReference type="ARBA" id="ARBA00022692"/>
    </source>
</evidence>
<evidence type="ECO:0000259" key="8">
    <source>
        <dbReference type="PROSITE" id="PS50928"/>
    </source>
</evidence>
<feature type="transmembrane region" description="Helical" evidence="7">
    <location>
        <begin position="230"/>
        <end position="253"/>
    </location>
</feature>
<feature type="transmembrane region" description="Helical" evidence="7">
    <location>
        <begin position="169"/>
        <end position="187"/>
    </location>
</feature>
<keyword evidence="2 7" id="KW-0813">Transport</keyword>
<accession>A0A1M6KQ98</accession>
<dbReference type="EMBL" id="FQZO01000006">
    <property type="protein sequence ID" value="SHJ61110.1"/>
    <property type="molecule type" value="Genomic_DNA"/>
</dbReference>
<dbReference type="PANTHER" id="PTHR30465:SF74">
    <property type="entry name" value="OLIGOPEPTIDE TRANSPORT SYSTEM PERMEASE PROTEIN OPPB"/>
    <property type="match status" value="1"/>
</dbReference>
<comment type="similarity">
    <text evidence="7">Belongs to the binding-protein-dependent transport system permease family.</text>
</comment>
<keyword evidence="5 7" id="KW-1133">Transmembrane helix</keyword>
<evidence type="ECO:0000256" key="5">
    <source>
        <dbReference type="ARBA" id="ARBA00022989"/>
    </source>
</evidence>
<dbReference type="RefSeq" id="WP_073009576.1">
    <property type="nucleotide sequence ID" value="NZ_FQZO01000006.1"/>
</dbReference>
<dbReference type="AlphaFoldDB" id="A0A1M6KQ98"/>
<dbReference type="GO" id="GO:0055085">
    <property type="term" value="P:transmembrane transport"/>
    <property type="evidence" value="ECO:0007669"/>
    <property type="project" value="InterPro"/>
</dbReference>